<accession>A0A507DCH1</accession>
<proteinExistence type="predicted"/>
<comment type="caution">
    <text evidence="2">The sequence shown here is derived from an EMBL/GenBank/DDBJ whole genome shotgun (WGS) entry which is preliminary data.</text>
</comment>
<dbReference type="AlphaFoldDB" id="A0A507DCH1"/>
<feature type="coiled-coil region" evidence="1">
    <location>
        <begin position="4"/>
        <end position="38"/>
    </location>
</feature>
<dbReference type="VEuPathDB" id="FungiDB:SeMB42_g01504"/>
<protein>
    <submittedName>
        <fullName evidence="2">Uncharacterized protein</fullName>
    </submittedName>
</protein>
<evidence type="ECO:0000313" key="2">
    <source>
        <dbReference type="EMBL" id="TPX48570.1"/>
    </source>
</evidence>
<dbReference type="EMBL" id="QEAM01000050">
    <property type="protein sequence ID" value="TPX48570.1"/>
    <property type="molecule type" value="Genomic_DNA"/>
</dbReference>
<name>A0A507DCH1_9FUNG</name>
<sequence>MVTVAKHSAALDVEKAKVAELEQAVAAALQRIDATEHARADARADHDAEACKKVVADLKYIINDFKNRELPKFYHDKEMKEFNIKDGATWVPIEERRKVILNLMSWVGELVSKIYGQRDISLPVKDASEMWDIFTLPYYKICNEIVHNPVGTYLDPSREPGLGPTRFFKSIVEMYLKLDLLLVKLNLVKIP</sequence>
<evidence type="ECO:0000313" key="3">
    <source>
        <dbReference type="Proteomes" id="UP000320475"/>
    </source>
</evidence>
<reference evidence="2 3" key="1">
    <citation type="journal article" date="2019" name="Sci. Rep.">
        <title>Comparative genomics of chytrid fungi reveal insights into the obligate biotrophic and pathogenic lifestyle of Synchytrium endobioticum.</title>
        <authorList>
            <person name="van de Vossenberg B.T.L.H."/>
            <person name="Warris S."/>
            <person name="Nguyen H.D.T."/>
            <person name="van Gent-Pelzer M.P.E."/>
            <person name="Joly D.L."/>
            <person name="van de Geest H.C."/>
            <person name="Bonants P.J.M."/>
            <person name="Smith D.S."/>
            <person name="Levesque C.A."/>
            <person name="van der Lee T.A.J."/>
        </authorList>
    </citation>
    <scope>NUCLEOTIDE SEQUENCE [LARGE SCALE GENOMIC DNA]</scope>
    <source>
        <strain evidence="2 3">LEV6574</strain>
    </source>
</reference>
<gene>
    <name evidence="2" type="ORF">SeLEV6574_g01972</name>
</gene>
<keyword evidence="1" id="KW-0175">Coiled coil</keyword>
<organism evidence="2 3">
    <name type="scientific">Synchytrium endobioticum</name>
    <dbReference type="NCBI Taxonomy" id="286115"/>
    <lineage>
        <taxon>Eukaryota</taxon>
        <taxon>Fungi</taxon>
        <taxon>Fungi incertae sedis</taxon>
        <taxon>Chytridiomycota</taxon>
        <taxon>Chytridiomycota incertae sedis</taxon>
        <taxon>Chytridiomycetes</taxon>
        <taxon>Synchytriales</taxon>
        <taxon>Synchytriaceae</taxon>
        <taxon>Synchytrium</taxon>
    </lineage>
</organism>
<dbReference type="OrthoDB" id="2181865at2759"/>
<evidence type="ECO:0000256" key="1">
    <source>
        <dbReference type="SAM" id="Coils"/>
    </source>
</evidence>
<dbReference type="Proteomes" id="UP000320475">
    <property type="component" value="Unassembled WGS sequence"/>
</dbReference>